<keyword evidence="2" id="KW-1185">Reference proteome</keyword>
<protein>
    <submittedName>
        <fullName evidence="1">Uncharacterized protein</fullName>
    </submittedName>
</protein>
<organism evidence="1 2">
    <name type="scientific">Armillaria tabescens</name>
    <name type="common">Ringless honey mushroom</name>
    <name type="synonym">Agaricus tabescens</name>
    <dbReference type="NCBI Taxonomy" id="1929756"/>
    <lineage>
        <taxon>Eukaryota</taxon>
        <taxon>Fungi</taxon>
        <taxon>Dikarya</taxon>
        <taxon>Basidiomycota</taxon>
        <taxon>Agaricomycotina</taxon>
        <taxon>Agaricomycetes</taxon>
        <taxon>Agaricomycetidae</taxon>
        <taxon>Agaricales</taxon>
        <taxon>Marasmiineae</taxon>
        <taxon>Physalacriaceae</taxon>
        <taxon>Desarmillaria</taxon>
    </lineage>
</organism>
<dbReference type="Proteomes" id="UP001175211">
    <property type="component" value="Unassembled WGS sequence"/>
</dbReference>
<gene>
    <name evidence="1" type="ORF">EV420DRAFT_1521261</name>
</gene>
<name>A0AA39NC05_ARMTA</name>
<dbReference type="EMBL" id="JAUEPS010000008">
    <property type="protein sequence ID" value="KAK0462847.1"/>
    <property type="molecule type" value="Genomic_DNA"/>
</dbReference>
<proteinExistence type="predicted"/>
<dbReference type="GeneID" id="85355758"/>
<accession>A0AA39NC05</accession>
<sequence length="649" mass="72203">MATIRDPKILADLQFEAAACLKLLLTIQTEEFTCTRTFNERMATHDRLIAEANRQRSDDTRLGLLMALTFLARCFCQGIHGDCVAAVFGQPGQQEAPENVMADDDIQNDGNFCERDEEIGSHFFNPAMDLLELPIETPSSGSDDDLIIDFEPEHLQSLHGSLTALLSAELEDGLEIQDIPPSTSHKTPLVLILSNNEAQNVPSYFKSTSELVKQAFLHGVLHPDITEQWFSFIILGRECCSSWLDERFFRLLQSLSFEDDGTAITGTGLPSRDVEDCINEWTRRGGTELDGIVTKQKDALAQLLSHFPSVDRATLGNTVTCSLFRAIVSLILRYQNGPRSVNLARDKAKVSDHCFVSLVQAMAVLGDSAFMLNIGQVPMSVSLSDSEPKNVRLRRFRRRWLRIVSLVRGARNVADIVIPMIISSFDCSDAPTWNRPGFENEFLTSDKYFQILWADQTPAPPQINCTVSQPPSPFVFITSILQQGQPPRQEEEVNRLMDEWKDTPTLSAWTRETKWDIKLHAELRLLASCSEMGFIVVENTLGVTKRPCLACGMTLPLLAPELFVSSGSTKPFALWALPDQSFISTSDLRGIVAKLKALLFDAIIRGPPVLSEVEIKAPFVMERKQNLSDSSYGSVPGGKGQTMLLANVY</sequence>
<evidence type="ECO:0000313" key="1">
    <source>
        <dbReference type="EMBL" id="KAK0462847.1"/>
    </source>
</evidence>
<dbReference type="RefSeq" id="XP_060334313.1">
    <property type="nucleotide sequence ID" value="XM_060472210.1"/>
</dbReference>
<dbReference type="AlphaFoldDB" id="A0AA39NC05"/>
<comment type="caution">
    <text evidence="1">The sequence shown here is derived from an EMBL/GenBank/DDBJ whole genome shotgun (WGS) entry which is preliminary data.</text>
</comment>
<evidence type="ECO:0000313" key="2">
    <source>
        <dbReference type="Proteomes" id="UP001175211"/>
    </source>
</evidence>
<reference evidence="1" key="1">
    <citation type="submission" date="2023-06" db="EMBL/GenBank/DDBJ databases">
        <authorList>
            <consortium name="Lawrence Berkeley National Laboratory"/>
            <person name="Ahrendt S."/>
            <person name="Sahu N."/>
            <person name="Indic B."/>
            <person name="Wong-Bajracharya J."/>
            <person name="Merenyi Z."/>
            <person name="Ke H.-M."/>
            <person name="Monk M."/>
            <person name="Kocsube S."/>
            <person name="Drula E."/>
            <person name="Lipzen A."/>
            <person name="Balint B."/>
            <person name="Henrissat B."/>
            <person name="Andreopoulos B."/>
            <person name="Martin F.M."/>
            <person name="Harder C.B."/>
            <person name="Rigling D."/>
            <person name="Ford K.L."/>
            <person name="Foster G.D."/>
            <person name="Pangilinan J."/>
            <person name="Papanicolaou A."/>
            <person name="Barry K."/>
            <person name="LaButti K."/>
            <person name="Viragh M."/>
            <person name="Koriabine M."/>
            <person name="Yan M."/>
            <person name="Riley R."/>
            <person name="Champramary S."/>
            <person name="Plett K.L."/>
            <person name="Tsai I.J."/>
            <person name="Slot J."/>
            <person name="Sipos G."/>
            <person name="Plett J."/>
            <person name="Nagy L.G."/>
            <person name="Grigoriev I.V."/>
        </authorList>
    </citation>
    <scope>NUCLEOTIDE SEQUENCE</scope>
    <source>
        <strain evidence="1">CCBAS 213</strain>
    </source>
</reference>